<proteinExistence type="inferred from homology"/>
<evidence type="ECO:0000256" key="1">
    <source>
        <dbReference type="ARBA" id="ARBA00005417"/>
    </source>
</evidence>
<dbReference type="InterPro" id="IPR027417">
    <property type="entry name" value="P-loop_NTPase"/>
</dbReference>
<sequence>MKLEISSLSFSYGSKEILRNVSFSLESGRSTALLGRNGSGKTTLLRIILGFLKPACGSVSVDGKEVSEMNHRERAKFIAYIPQTLTDIYPYTALETVLMGRASSLSLFQHPGKKDEEKALEALEILGIAHLKNRAVNTLSGGERQLVLIARAIVQDASFMIMDEPTASLDYSNSLLVMEKIEELRQDGYGILYSTHSPDTALQNGSGILLLSDGVSEYIDNPEELEDGRKLSELYNRQLCIKSIETEKGRKLVCVPV</sequence>
<dbReference type="PANTHER" id="PTHR42734">
    <property type="entry name" value="METAL TRANSPORT SYSTEM ATP-BINDING PROTEIN TM_0124-RELATED"/>
    <property type="match status" value="1"/>
</dbReference>
<reference evidence="6" key="1">
    <citation type="submission" date="2020-10" db="EMBL/GenBank/DDBJ databases">
        <authorList>
            <person name="Gilroy R."/>
        </authorList>
    </citation>
    <scope>NUCLEOTIDE SEQUENCE</scope>
    <source>
        <strain evidence="6">14700</strain>
    </source>
</reference>
<dbReference type="Pfam" id="PF00005">
    <property type="entry name" value="ABC_tran"/>
    <property type="match status" value="1"/>
</dbReference>
<accession>A0A9D9IBA4</accession>
<dbReference type="PROSITE" id="PS50893">
    <property type="entry name" value="ABC_TRANSPORTER_2"/>
    <property type="match status" value="1"/>
</dbReference>
<comment type="similarity">
    <text evidence="1">Belongs to the ABC transporter superfamily.</text>
</comment>
<dbReference type="GO" id="GO:0005524">
    <property type="term" value="F:ATP binding"/>
    <property type="evidence" value="ECO:0007669"/>
    <property type="project" value="UniProtKB-KW"/>
</dbReference>
<keyword evidence="2" id="KW-0813">Transport</keyword>
<gene>
    <name evidence="6" type="ORF">IAA72_04280</name>
</gene>
<dbReference type="SUPFAM" id="SSF52540">
    <property type="entry name" value="P-loop containing nucleoside triphosphate hydrolases"/>
    <property type="match status" value="1"/>
</dbReference>
<dbReference type="Proteomes" id="UP000810292">
    <property type="component" value="Unassembled WGS sequence"/>
</dbReference>
<evidence type="ECO:0000256" key="3">
    <source>
        <dbReference type="ARBA" id="ARBA00022741"/>
    </source>
</evidence>
<feature type="domain" description="ABC transporter" evidence="5">
    <location>
        <begin position="3"/>
        <end position="238"/>
    </location>
</feature>
<evidence type="ECO:0000313" key="7">
    <source>
        <dbReference type="Proteomes" id="UP000810292"/>
    </source>
</evidence>
<dbReference type="SMART" id="SM00382">
    <property type="entry name" value="AAA"/>
    <property type="match status" value="1"/>
</dbReference>
<evidence type="ECO:0000313" key="6">
    <source>
        <dbReference type="EMBL" id="MBO8468985.1"/>
    </source>
</evidence>
<dbReference type="AlphaFoldDB" id="A0A9D9IBA4"/>
<dbReference type="InterPro" id="IPR017871">
    <property type="entry name" value="ABC_transporter-like_CS"/>
</dbReference>
<dbReference type="Gene3D" id="3.40.50.300">
    <property type="entry name" value="P-loop containing nucleotide triphosphate hydrolases"/>
    <property type="match status" value="1"/>
</dbReference>
<evidence type="ECO:0000259" key="5">
    <source>
        <dbReference type="PROSITE" id="PS50893"/>
    </source>
</evidence>
<organism evidence="6 7">
    <name type="scientific">Candidatus Ornithospirochaeta stercoravium</name>
    <dbReference type="NCBI Taxonomy" id="2840897"/>
    <lineage>
        <taxon>Bacteria</taxon>
        <taxon>Pseudomonadati</taxon>
        <taxon>Spirochaetota</taxon>
        <taxon>Spirochaetia</taxon>
        <taxon>Spirochaetales</taxon>
        <taxon>Spirochaetaceae</taxon>
        <taxon>Spirochaetaceae incertae sedis</taxon>
        <taxon>Candidatus Ornithospirochaeta</taxon>
    </lineage>
</organism>
<dbReference type="InterPro" id="IPR003439">
    <property type="entry name" value="ABC_transporter-like_ATP-bd"/>
</dbReference>
<dbReference type="EMBL" id="JADIMF010000067">
    <property type="protein sequence ID" value="MBO8468985.1"/>
    <property type="molecule type" value="Genomic_DNA"/>
</dbReference>
<keyword evidence="3" id="KW-0547">Nucleotide-binding</keyword>
<comment type="caution">
    <text evidence="6">The sequence shown here is derived from an EMBL/GenBank/DDBJ whole genome shotgun (WGS) entry which is preliminary data.</text>
</comment>
<dbReference type="PANTHER" id="PTHR42734:SF6">
    <property type="entry name" value="MOLYBDATE IMPORT ATP-BINDING PROTEIN MOLC"/>
    <property type="match status" value="1"/>
</dbReference>
<evidence type="ECO:0000256" key="2">
    <source>
        <dbReference type="ARBA" id="ARBA00022448"/>
    </source>
</evidence>
<dbReference type="GO" id="GO:0016887">
    <property type="term" value="F:ATP hydrolysis activity"/>
    <property type="evidence" value="ECO:0007669"/>
    <property type="project" value="InterPro"/>
</dbReference>
<dbReference type="FunFam" id="3.40.50.300:FF:000134">
    <property type="entry name" value="Iron-enterobactin ABC transporter ATP-binding protein"/>
    <property type="match status" value="1"/>
</dbReference>
<reference evidence="6" key="2">
    <citation type="journal article" date="2021" name="PeerJ">
        <title>Extensive microbial diversity within the chicken gut microbiome revealed by metagenomics and culture.</title>
        <authorList>
            <person name="Gilroy R."/>
            <person name="Ravi A."/>
            <person name="Getino M."/>
            <person name="Pursley I."/>
            <person name="Horton D.L."/>
            <person name="Alikhan N.F."/>
            <person name="Baker D."/>
            <person name="Gharbi K."/>
            <person name="Hall N."/>
            <person name="Watson M."/>
            <person name="Adriaenssens E.M."/>
            <person name="Foster-Nyarko E."/>
            <person name="Jarju S."/>
            <person name="Secka A."/>
            <person name="Antonio M."/>
            <person name="Oren A."/>
            <person name="Chaudhuri R.R."/>
            <person name="La Ragione R."/>
            <person name="Hildebrand F."/>
            <person name="Pallen M.J."/>
        </authorList>
    </citation>
    <scope>NUCLEOTIDE SEQUENCE</scope>
    <source>
        <strain evidence="6">14700</strain>
    </source>
</reference>
<dbReference type="PROSITE" id="PS00211">
    <property type="entry name" value="ABC_TRANSPORTER_1"/>
    <property type="match status" value="1"/>
</dbReference>
<keyword evidence="4 6" id="KW-0067">ATP-binding</keyword>
<evidence type="ECO:0000256" key="4">
    <source>
        <dbReference type="ARBA" id="ARBA00022840"/>
    </source>
</evidence>
<protein>
    <submittedName>
        <fullName evidence="6">ABC transporter ATP-binding protein</fullName>
    </submittedName>
</protein>
<dbReference type="InterPro" id="IPR003593">
    <property type="entry name" value="AAA+_ATPase"/>
</dbReference>
<dbReference type="InterPro" id="IPR050153">
    <property type="entry name" value="Metal_Ion_Import_ABC"/>
</dbReference>
<name>A0A9D9IBA4_9SPIO</name>